<dbReference type="PANTHER" id="PTHR13353">
    <property type="entry name" value="TRANSMEMBRANE PROTEIN 19"/>
    <property type="match status" value="1"/>
</dbReference>
<comment type="subcellular location">
    <subcellularLocation>
        <location evidence="1">Membrane</location>
        <topology evidence="1">Multi-pass membrane protein</topology>
    </subcellularLocation>
</comment>
<feature type="transmembrane region" description="Helical" evidence="6">
    <location>
        <begin position="95"/>
        <end position="117"/>
    </location>
</feature>
<comment type="caution">
    <text evidence="7">The sequence shown here is derived from an EMBL/GenBank/DDBJ whole genome shotgun (WGS) entry which is preliminary data.</text>
</comment>
<accession>A0A520KVK3</accession>
<feature type="transmembrane region" description="Helical" evidence="6">
    <location>
        <begin position="123"/>
        <end position="140"/>
    </location>
</feature>
<evidence type="ECO:0000313" key="8">
    <source>
        <dbReference type="Proteomes" id="UP000320766"/>
    </source>
</evidence>
<evidence type="ECO:0000256" key="4">
    <source>
        <dbReference type="ARBA" id="ARBA00022989"/>
    </source>
</evidence>
<dbReference type="Pfam" id="PF01940">
    <property type="entry name" value="DUF92"/>
    <property type="match status" value="1"/>
</dbReference>
<keyword evidence="5 6" id="KW-0472">Membrane</keyword>
<dbReference type="GO" id="GO:0016020">
    <property type="term" value="C:membrane"/>
    <property type="evidence" value="ECO:0007669"/>
    <property type="project" value="UniProtKB-SubCell"/>
</dbReference>
<dbReference type="AlphaFoldDB" id="A0A520KVK3"/>
<proteinExistence type="inferred from homology"/>
<evidence type="ECO:0000256" key="6">
    <source>
        <dbReference type="SAM" id="Phobius"/>
    </source>
</evidence>
<evidence type="ECO:0000256" key="5">
    <source>
        <dbReference type="ARBA" id="ARBA00023136"/>
    </source>
</evidence>
<dbReference type="Proteomes" id="UP000320766">
    <property type="component" value="Unassembled WGS sequence"/>
</dbReference>
<comment type="similarity">
    <text evidence="2">Belongs to the TMEM19 family.</text>
</comment>
<name>A0A520KVK3_9EURY</name>
<keyword evidence="3 6" id="KW-0812">Transmembrane</keyword>
<evidence type="ECO:0000313" key="7">
    <source>
        <dbReference type="EMBL" id="RZN68125.1"/>
    </source>
</evidence>
<evidence type="ECO:0000256" key="3">
    <source>
        <dbReference type="ARBA" id="ARBA00022692"/>
    </source>
</evidence>
<dbReference type="NCBIfam" id="TIGR00297">
    <property type="entry name" value="TIGR00297 family protein"/>
    <property type="match status" value="1"/>
</dbReference>
<dbReference type="InterPro" id="IPR002794">
    <property type="entry name" value="DUF92_TMEM19"/>
</dbReference>
<dbReference type="EMBL" id="RXIL01000116">
    <property type="protein sequence ID" value="RZN68125.1"/>
    <property type="molecule type" value="Genomic_DNA"/>
</dbReference>
<feature type="transmembrane region" description="Helical" evidence="6">
    <location>
        <begin position="390"/>
        <end position="411"/>
    </location>
</feature>
<feature type="transmembrane region" description="Helical" evidence="6">
    <location>
        <begin position="171"/>
        <end position="191"/>
    </location>
</feature>
<feature type="transmembrane region" description="Helical" evidence="6">
    <location>
        <begin position="327"/>
        <end position="346"/>
    </location>
</feature>
<gene>
    <name evidence="7" type="ORF">EF807_06430</name>
</gene>
<feature type="transmembrane region" description="Helical" evidence="6">
    <location>
        <begin position="222"/>
        <end position="239"/>
    </location>
</feature>
<sequence length="412" mass="45562">MERRYKKELASTLYVVLLLALIPRVTVTIEIFLFLLSFFIFRYLLEERVYSQIFAIMAIFSLLTLFGLPEYLILLSLIIFLIIHWIRGVMEKSSISADMAAISLSILISVPFIGLYGLQRMEFVFLLSVIGTIVGILFSTLSPPKDYGWTIPTTSCFAMWLFHSFGESSYFSPLPEYVLFVLVLMMLIGYLSNKAKGLMDITGVHSSILIGLLVMIFSGWKWFLVLLSFFILGGLFTRYKYDYKASLGIAEKRGGARDYSNTFGNGLSSTVCAIGYGICNNPIFLIAFLGCVATAAGDTMASEIGETYKGRNVLITNFKRVPPGTNGGITILGELSALLGVFIIYLTGFSLNLPVREFSVLFGVILGGFIGVNFDSLLGATLEGKYLNNSLVNLLSTSFGGLISVLLYFHLP</sequence>
<organism evidence="7 8">
    <name type="scientific">Candidatus Methanolliviera hydrocarbonicum</name>
    <dbReference type="NCBI Taxonomy" id="2491085"/>
    <lineage>
        <taxon>Archaea</taxon>
        <taxon>Methanobacteriati</taxon>
        <taxon>Methanobacteriota</taxon>
        <taxon>Candidatus Methanoliparia</taxon>
        <taxon>Candidatus Methanoliparales</taxon>
        <taxon>Candidatus Methanollivieraceae</taxon>
        <taxon>Candidatus Methanolliviera</taxon>
    </lineage>
</organism>
<feature type="transmembrane region" description="Helical" evidence="6">
    <location>
        <begin position="53"/>
        <end position="83"/>
    </location>
</feature>
<evidence type="ECO:0000256" key="1">
    <source>
        <dbReference type="ARBA" id="ARBA00004141"/>
    </source>
</evidence>
<reference evidence="7 8" key="1">
    <citation type="journal article" date="2019" name="Nat. Microbiol.">
        <title>Wide diversity of methane and short-chain alkane metabolisms in uncultured archaea.</title>
        <authorList>
            <person name="Borrel G."/>
            <person name="Adam P.S."/>
            <person name="McKay L.J."/>
            <person name="Chen L.X."/>
            <person name="Sierra-Garcia I.N."/>
            <person name="Sieber C.M."/>
            <person name="Letourneur Q."/>
            <person name="Ghozlane A."/>
            <person name="Andersen G.L."/>
            <person name="Li W.J."/>
            <person name="Hallam S.J."/>
            <person name="Muyzer G."/>
            <person name="de Oliveira V.M."/>
            <person name="Inskeep W.P."/>
            <person name="Banfield J.F."/>
            <person name="Gribaldo S."/>
        </authorList>
    </citation>
    <scope>NUCLEOTIDE SEQUENCE [LARGE SCALE GENOMIC DNA]</scope>
    <source>
        <strain evidence="7">NM1b</strain>
    </source>
</reference>
<dbReference type="PANTHER" id="PTHR13353:SF5">
    <property type="entry name" value="TRANSMEMBRANE PROTEIN 19"/>
    <property type="match status" value="1"/>
</dbReference>
<feature type="transmembrane region" description="Helical" evidence="6">
    <location>
        <begin position="358"/>
        <end position="378"/>
    </location>
</feature>
<feature type="transmembrane region" description="Helical" evidence="6">
    <location>
        <begin position="12"/>
        <end position="41"/>
    </location>
</feature>
<protein>
    <submittedName>
        <fullName evidence="7">TIGR00297 family protein</fullName>
    </submittedName>
</protein>
<keyword evidence="4 6" id="KW-1133">Transmembrane helix</keyword>
<evidence type="ECO:0000256" key="2">
    <source>
        <dbReference type="ARBA" id="ARBA00009012"/>
    </source>
</evidence>